<evidence type="ECO:0000256" key="1">
    <source>
        <dbReference type="ARBA" id="ARBA00004196"/>
    </source>
</evidence>
<dbReference type="EMBL" id="JYIU01000038">
    <property type="protein sequence ID" value="KJL22625.1"/>
    <property type="molecule type" value="Genomic_DNA"/>
</dbReference>
<keyword evidence="6" id="KW-1133">Transmembrane helix</keyword>
<keyword evidence="10" id="KW-1185">Reference proteome</keyword>
<sequence>MKTSTRRLPATPLALAAALLTAFLVMFAPLSASAHDSLVASSPEADGTVETLPTELTLTFSADLIAGGNATEVVVTDPSGASVTSGAAAVSGATVTQPLTGEGPAGGYHVIWRVVSSDGHATSEEFDFTVTTSTVSTTTEEPTAAPTAEPTATATPEPTTTVGPDAGVTSAPEESTGSSASAWIWGISIAGIAIAVGVAIWLSIRRRRGTDTGAAAPDSDTPAGR</sequence>
<proteinExistence type="predicted"/>
<evidence type="ECO:0000256" key="3">
    <source>
        <dbReference type="ARBA" id="ARBA00022729"/>
    </source>
</evidence>
<gene>
    <name evidence="9" type="primary">pcoC</name>
    <name evidence="9" type="ORF">RN50_01303</name>
</gene>
<dbReference type="InterPro" id="IPR007348">
    <property type="entry name" value="CopC_dom"/>
</dbReference>
<keyword evidence="4" id="KW-0186">Copper</keyword>
<comment type="caution">
    <text evidence="9">The sequence shown here is derived from an EMBL/GenBank/DDBJ whole genome shotgun (WGS) entry which is preliminary data.</text>
</comment>
<dbReference type="Pfam" id="PF04234">
    <property type="entry name" value="CopC"/>
    <property type="match status" value="1"/>
</dbReference>
<dbReference type="GO" id="GO:0046688">
    <property type="term" value="P:response to copper ion"/>
    <property type="evidence" value="ECO:0007669"/>
    <property type="project" value="InterPro"/>
</dbReference>
<feature type="chain" id="PRO_5002444561" evidence="7">
    <location>
        <begin position="35"/>
        <end position="225"/>
    </location>
</feature>
<dbReference type="AlphaFoldDB" id="A0A0F0KR67"/>
<keyword evidence="6" id="KW-0472">Membrane</keyword>
<evidence type="ECO:0000313" key="9">
    <source>
        <dbReference type="EMBL" id="KJL22625.1"/>
    </source>
</evidence>
<dbReference type="GO" id="GO:0005507">
    <property type="term" value="F:copper ion binding"/>
    <property type="evidence" value="ECO:0007669"/>
    <property type="project" value="InterPro"/>
</dbReference>
<dbReference type="InterPro" id="IPR032694">
    <property type="entry name" value="CopC/D"/>
</dbReference>
<feature type="signal peptide" evidence="7">
    <location>
        <begin position="1"/>
        <end position="34"/>
    </location>
</feature>
<feature type="transmembrane region" description="Helical" evidence="6">
    <location>
        <begin position="182"/>
        <end position="202"/>
    </location>
</feature>
<evidence type="ECO:0000256" key="4">
    <source>
        <dbReference type="ARBA" id="ARBA00023008"/>
    </source>
</evidence>
<evidence type="ECO:0000259" key="8">
    <source>
        <dbReference type="Pfam" id="PF04234"/>
    </source>
</evidence>
<evidence type="ECO:0000256" key="5">
    <source>
        <dbReference type="SAM" id="MobiDB-lite"/>
    </source>
</evidence>
<feature type="compositionally biased region" description="Low complexity" evidence="5">
    <location>
        <begin position="133"/>
        <end position="161"/>
    </location>
</feature>
<dbReference type="GO" id="GO:0005886">
    <property type="term" value="C:plasma membrane"/>
    <property type="evidence" value="ECO:0007669"/>
    <property type="project" value="TreeGrafter"/>
</dbReference>
<accession>A0A0F0KR67</accession>
<keyword evidence="2" id="KW-0479">Metal-binding</keyword>
<organism evidence="9 10">
    <name type="scientific">Microbacterium foliorum</name>
    <dbReference type="NCBI Taxonomy" id="104336"/>
    <lineage>
        <taxon>Bacteria</taxon>
        <taxon>Bacillati</taxon>
        <taxon>Actinomycetota</taxon>
        <taxon>Actinomycetes</taxon>
        <taxon>Micrococcales</taxon>
        <taxon>Microbacteriaceae</taxon>
        <taxon>Microbacterium</taxon>
    </lineage>
</organism>
<feature type="domain" description="CopC" evidence="8">
    <location>
        <begin position="35"/>
        <end position="130"/>
    </location>
</feature>
<dbReference type="Gene3D" id="2.60.40.1220">
    <property type="match status" value="1"/>
</dbReference>
<dbReference type="SUPFAM" id="SSF81296">
    <property type="entry name" value="E set domains"/>
    <property type="match status" value="1"/>
</dbReference>
<dbReference type="PANTHER" id="PTHR34820">
    <property type="entry name" value="INNER MEMBRANE PROTEIN YEBZ"/>
    <property type="match status" value="1"/>
</dbReference>
<dbReference type="InterPro" id="IPR014755">
    <property type="entry name" value="Cu-Rt/internalin_Ig-like"/>
</dbReference>
<comment type="subcellular location">
    <subcellularLocation>
        <location evidence="1">Cell envelope</location>
    </subcellularLocation>
</comment>
<keyword evidence="3 7" id="KW-0732">Signal</keyword>
<dbReference type="GeneID" id="94444852"/>
<evidence type="ECO:0000313" key="10">
    <source>
        <dbReference type="Proteomes" id="UP000033572"/>
    </source>
</evidence>
<protein>
    <submittedName>
        <fullName evidence="9">Copper resistance protein C</fullName>
    </submittedName>
</protein>
<dbReference type="InterPro" id="IPR014756">
    <property type="entry name" value="Ig_E-set"/>
</dbReference>
<feature type="region of interest" description="Disordered" evidence="5">
    <location>
        <begin position="133"/>
        <end position="176"/>
    </location>
</feature>
<dbReference type="Proteomes" id="UP000033572">
    <property type="component" value="Unassembled WGS sequence"/>
</dbReference>
<dbReference type="PATRIC" id="fig|104336.4.peg.1339"/>
<evidence type="ECO:0000256" key="2">
    <source>
        <dbReference type="ARBA" id="ARBA00022723"/>
    </source>
</evidence>
<reference evidence="9 10" key="1">
    <citation type="submission" date="2015-02" db="EMBL/GenBank/DDBJ databases">
        <title>Draft genome sequences of ten Microbacterium spp. with emphasis on heavy metal contaminated environments.</title>
        <authorList>
            <person name="Corretto E."/>
        </authorList>
    </citation>
    <scope>NUCLEOTIDE SEQUENCE [LARGE SCALE GENOMIC DNA]</scope>
    <source>
        <strain evidence="9 10">DSM 12966</strain>
    </source>
</reference>
<dbReference type="PANTHER" id="PTHR34820:SF4">
    <property type="entry name" value="INNER MEMBRANE PROTEIN YEBZ"/>
    <property type="match status" value="1"/>
</dbReference>
<evidence type="ECO:0000256" key="7">
    <source>
        <dbReference type="SAM" id="SignalP"/>
    </source>
</evidence>
<dbReference type="GO" id="GO:0006825">
    <property type="term" value="P:copper ion transport"/>
    <property type="evidence" value="ECO:0007669"/>
    <property type="project" value="InterPro"/>
</dbReference>
<evidence type="ECO:0000256" key="6">
    <source>
        <dbReference type="SAM" id="Phobius"/>
    </source>
</evidence>
<name>A0A0F0KR67_9MICO</name>
<keyword evidence="6" id="KW-0812">Transmembrane</keyword>
<dbReference type="GO" id="GO:0030313">
    <property type="term" value="C:cell envelope"/>
    <property type="evidence" value="ECO:0007669"/>
    <property type="project" value="UniProtKB-SubCell"/>
</dbReference>
<dbReference type="RefSeq" id="WP_045253709.1">
    <property type="nucleotide sequence ID" value="NZ_CP031425.1"/>
</dbReference>
<dbReference type="GO" id="GO:0042597">
    <property type="term" value="C:periplasmic space"/>
    <property type="evidence" value="ECO:0007669"/>
    <property type="project" value="InterPro"/>
</dbReference>